<evidence type="ECO:0000313" key="2">
    <source>
        <dbReference type="Proteomes" id="UP000269945"/>
    </source>
</evidence>
<gene>
    <name evidence="1" type="ORF">BN2614_LOCUS1</name>
</gene>
<dbReference type="AlphaFoldDB" id="A0A9X9PTT6"/>
<protein>
    <submittedName>
        <fullName evidence="1">Uncharacterized protein</fullName>
    </submittedName>
</protein>
<proteinExistence type="predicted"/>
<reference evidence="1 2" key="1">
    <citation type="submission" date="2018-10" db="EMBL/GenBank/DDBJ databases">
        <authorList>
            <person name="Ekblom R."/>
            <person name="Jareborg N."/>
        </authorList>
    </citation>
    <scope>NUCLEOTIDE SEQUENCE [LARGE SCALE GENOMIC DNA]</scope>
    <source>
        <tissue evidence="1">Muscle</tissue>
    </source>
</reference>
<keyword evidence="2" id="KW-1185">Reference proteome</keyword>
<evidence type="ECO:0000313" key="1">
    <source>
        <dbReference type="EMBL" id="VCW66074.1"/>
    </source>
</evidence>
<dbReference type="Proteomes" id="UP000269945">
    <property type="component" value="Unassembled WGS sequence"/>
</dbReference>
<accession>A0A9X9PTT6</accession>
<name>A0A9X9PTT6_GULGU</name>
<sequence length="41" mass="4850">MWHRVDENSTCAHWQQAQQSCVSQRDKERSILYPCAAVQKM</sequence>
<organism evidence="1 2">
    <name type="scientific">Gulo gulo</name>
    <name type="common">Wolverine</name>
    <name type="synonym">Gluton</name>
    <dbReference type="NCBI Taxonomy" id="48420"/>
    <lineage>
        <taxon>Eukaryota</taxon>
        <taxon>Metazoa</taxon>
        <taxon>Chordata</taxon>
        <taxon>Craniata</taxon>
        <taxon>Vertebrata</taxon>
        <taxon>Euteleostomi</taxon>
        <taxon>Mammalia</taxon>
        <taxon>Eutheria</taxon>
        <taxon>Laurasiatheria</taxon>
        <taxon>Carnivora</taxon>
        <taxon>Caniformia</taxon>
        <taxon>Musteloidea</taxon>
        <taxon>Mustelidae</taxon>
        <taxon>Guloninae</taxon>
        <taxon>Gulo</taxon>
    </lineage>
</organism>
<dbReference type="EMBL" id="CYRY02001429">
    <property type="protein sequence ID" value="VCW66074.1"/>
    <property type="molecule type" value="Genomic_DNA"/>
</dbReference>
<comment type="caution">
    <text evidence="1">The sequence shown here is derived from an EMBL/GenBank/DDBJ whole genome shotgun (WGS) entry which is preliminary data.</text>
</comment>